<dbReference type="AlphaFoldDB" id="A0AAU9XQ68"/>
<evidence type="ECO:0000313" key="2">
    <source>
        <dbReference type="Proteomes" id="UP001159428"/>
    </source>
</evidence>
<dbReference type="EMBL" id="CALNXJ010000055">
    <property type="protein sequence ID" value="CAH3154464.1"/>
    <property type="molecule type" value="Genomic_DNA"/>
</dbReference>
<name>A0AAU9XQ68_9CNID</name>
<dbReference type="Proteomes" id="UP001159428">
    <property type="component" value="Unassembled WGS sequence"/>
</dbReference>
<accession>A0AAU9XQ68</accession>
<protein>
    <submittedName>
        <fullName evidence="1">Uncharacterized protein</fullName>
    </submittedName>
</protein>
<keyword evidence="2" id="KW-1185">Reference proteome</keyword>
<evidence type="ECO:0000313" key="1">
    <source>
        <dbReference type="EMBL" id="CAH3154464.1"/>
    </source>
</evidence>
<dbReference type="CDD" id="cd00934">
    <property type="entry name" value="PTB"/>
    <property type="match status" value="1"/>
</dbReference>
<dbReference type="Gene3D" id="2.30.29.30">
    <property type="entry name" value="Pleckstrin-homology domain (PH domain)/Phosphotyrosine-binding domain (PTB)"/>
    <property type="match status" value="1"/>
</dbReference>
<dbReference type="SUPFAM" id="SSF50729">
    <property type="entry name" value="PH domain-like"/>
    <property type="match status" value="1"/>
</dbReference>
<gene>
    <name evidence="1" type="ORF">PMEA_00027571</name>
</gene>
<reference evidence="1 2" key="1">
    <citation type="submission" date="2022-05" db="EMBL/GenBank/DDBJ databases">
        <authorList>
            <consortium name="Genoscope - CEA"/>
            <person name="William W."/>
        </authorList>
    </citation>
    <scope>NUCLEOTIDE SEQUENCE [LARGE SCALE GENOMIC DNA]</scope>
</reference>
<dbReference type="InterPro" id="IPR011993">
    <property type="entry name" value="PH-like_dom_sf"/>
</dbReference>
<organism evidence="1 2">
    <name type="scientific">Pocillopora meandrina</name>
    <dbReference type="NCBI Taxonomy" id="46732"/>
    <lineage>
        <taxon>Eukaryota</taxon>
        <taxon>Metazoa</taxon>
        <taxon>Cnidaria</taxon>
        <taxon>Anthozoa</taxon>
        <taxon>Hexacorallia</taxon>
        <taxon>Scleractinia</taxon>
        <taxon>Astrocoeniina</taxon>
        <taxon>Pocilloporidae</taxon>
        <taxon>Pocillopora</taxon>
    </lineage>
</organism>
<comment type="caution">
    <text evidence="1">The sequence shown here is derived from an EMBL/GenBank/DDBJ whole genome shotgun (WGS) entry which is preliminary data.</text>
</comment>
<sequence length="169" mass="19047">MAGLKAGGQMPYCELCISKTCVWTRKEIYRVREQKHVCYICKISFTTQDPDDKTVFGYVCRPANPSENNYELYAFKSEEAEVIIKTLRKYIGPTTNIMTKATGSLDGGNGIMSVDNRYGLEVGSMVEVPRMEGVPRYGVIRWMGNIPQVKEKLVAVLELVSEIYQAQAE</sequence>
<proteinExistence type="predicted"/>